<dbReference type="SUPFAM" id="SSF54565">
    <property type="entry name" value="Ribosomal protein S16"/>
    <property type="match status" value="1"/>
</dbReference>
<evidence type="ECO:0000256" key="3">
    <source>
        <dbReference type="HAMAP-Rule" id="MF_00385"/>
    </source>
</evidence>
<organism evidence="4 5">
    <name type="scientific">candidate division CPR3 bacterium 4484_211</name>
    <dbReference type="NCBI Taxonomy" id="1968527"/>
    <lineage>
        <taxon>Bacteria</taxon>
        <taxon>Bacteria division CPR3</taxon>
    </lineage>
</organism>
<dbReference type="GO" id="GO:0015935">
    <property type="term" value="C:small ribosomal subunit"/>
    <property type="evidence" value="ECO:0007669"/>
    <property type="project" value="TreeGrafter"/>
</dbReference>
<evidence type="ECO:0000256" key="2">
    <source>
        <dbReference type="ARBA" id="ARBA00023274"/>
    </source>
</evidence>
<dbReference type="HAMAP" id="MF_00385">
    <property type="entry name" value="Ribosomal_bS16"/>
    <property type="match status" value="1"/>
</dbReference>
<comment type="caution">
    <text evidence="4">The sequence shown here is derived from an EMBL/GenBank/DDBJ whole genome shotgun (WGS) entry which is preliminary data.</text>
</comment>
<dbReference type="STRING" id="1968527.B5M47_00770"/>
<dbReference type="AlphaFoldDB" id="A0A1W9NZ12"/>
<evidence type="ECO:0000313" key="5">
    <source>
        <dbReference type="Proteomes" id="UP000192520"/>
    </source>
</evidence>
<sequence length="75" mass="8872">MLKIRLSRTGRKHYASYRIVVIDARRKRDGRCLETIGHYNPQINPPRLEYKKDRLEYWTGKGAQMSEGVRKILAI</sequence>
<dbReference type="InterPro" id="IPR023803">
    <property type="entry name" value="Ribosomal_bS16_dom_sf"/>
</dbReference>
<dbReference type="NCBIfam" id="TIGR00002">
    <property type="entry name" value="S16"/>
    <property type="match status" value="1"/>
</dbReference>
<dbReference type="Gene3D" id="3.30.1320.10">
    <property type="match status" value="1"/>
</dbReference>
<gene>
    <name evidence="3" type="primary">rpsP</name>
    <name evidence="4" type="ORF">B5M47_00770</name>
</gene>
<dbReference type="InterPro" id="IPR000307">
    <property type="entry name" value="Ribosomal_bS16"/>
</dbReference>
<keyword evidence="2 3" id="KW-0687">Ribonucleoprotein</keyword>
<name>A0A1W9NZ12_UNCC3</name>
<evidence type="ECO:0000313" key="4">
    <source>
        <dbReference type="EMBL" id="OQX51374.1"/>
    </source>
</evidence>
<dbReference type="GO" id="GO:0005737">
    <property type="term" value="C:cytoplasm"/>
    <property type="evidence" value="ECO:0007669"/>
    <property type="project" value="UniProtKB-ARBA"/>
</dbReference>
<reference evidence="5" key="1">
    <citation type="submission" date="2017-03" db="EMBL/GenBank/DDBJ databases">
        <title>Novel pathways for hydrocarbon cycling and metabolic interdependencies in hydrothermal sediment communities.</title>
        <authorList>
            <person name="Dombrowski N."/>
            <person name="Seitz K."/>
            <person name="Teske A."/>
            <person name="Baker B."/>
        </authorList>
    </citation>
    <scope>NUCLEOTIDE SEQUENCE [LARGE SCALE GENOMIC DNA]</scope>
</reference>
<dbReference type="PANTHER" id="PTHR12919:SF20">
    <property type="entry name" value="SMALL RIBOSOMAL SUBUNIT PROTEIN BS16M"/>
    <property type="match status" value="1"/>
</dbReference>
<dbReference type="InterPro" id="IPR020592">
    <property type="entry name" value="Ribosomal_bS16_CS"/>
</dbReference>
<dbReference type="EMBL" id="MZGJ01000004">
    <property type="protein sequence ID" value="OQX51374.1"/>
    <property type="molecule type" value="Genomic_DNA"/>
</dbReference>
<dbReference type="GO" id="GO:0003735">
    <property type="term" value="F:structural constituent of ribosome"/>
    <property type="evidence" value="ECO:0007669"/>
    <property type="project" value="InterPro"/>
</dbReference>
<dbReference type="PROSITE" id="PS00732">
    <property type="entry name" value="RIBOSOMAL_S16"/>
    <property type="match status" value="1"/>
</dbReference>
<dbReference type="GO" id="GO:0006412">
    <property type="term" value="P:translation"/>
    <property type="evidence" value="ECO:0007669"/>
    <property type="project" value="UniProtKB-UniRule"/>
</dbReference>
<keyword evidence="1 3" id="KW-0689">Ribosomal protein</keyword>
<proteinExistence type="inferred from homology"/>
<evidence type="ECO:0000256" key="1">
    <source>
        <dbReference type="ARBA" id="ARBA00022980"/>
    </source>
</evidence>
<dbReference type="PANTHER" id="PTHR12919">
    <property type="entry name" value="30S RIBOSOMAL PROTEIN S16"/>
    <property type="match status" value="1"/>
</dbReference>
<comment type="similarity">
    <text evidence="3">Belongs to the bacterial ribosomal protein bS16 family.</text>
</comment>
<dbReference type="Proteomes" id="UP000192520">
    <property type="component" value="Unassembled WGS sequence"/>
</dbReference>
<dbReference type="Pfam" id="PF00886">
    <property type="entry name" value="Ribosomal_S16"/>
    <property type="match status" value="1"/>
</dbReference>
<accession>A0A1W9NZ12</accession>
<protein>
    <recommendedName>
        <fullName evidence="3">Small ribosomal subunit protein bS16</fullName>
    </recommendedName>
</protein>